<dbReference type="GeneID" id="77924679"/>
<dbReference type="Proteomes" id="UP000319596">
    <property type="component" value="Segment"/>
</dbReference>
<evidence type="ECO:0000313" key="2">
    <source>
        <dbReference type="Proteomes" id="UP000319596"/>
    </source>
</evidence>
<accession>A0A514U160</accession>
<organism evidence="1 2">
    <name type="scientific">Gordonia phage Phendrix</name>
    <dbReference type="NCBI Taxonomy" id="2593335"/>
    <lineage>
        <taxon>Viruses</taxon>
        <taxon>Duplodnaviria</taxon>
        <taxon>Heunggongvirae</taxon>
        <taxon>Uroviricota</taxon>
        <taxon>Caudoviricetes</taxon>
        <taxon>Godonkavirus</taxon>
        <taxon>Godonkavirus phendrix</taxon>
    </lineage>
</organism>
<dbReference type="KEGG" id="vg:77924679"/>
<dbReference type="EMBL" id="MN096369">
    <property type="protein sequence ID" value="QDK02665.1"/>
    <property type="molecule type" value="Genomic_DNA"/>
</dbReference>
<dbReference type="RefSeq" id="YP_010649161.1">
    <property type="nucleotide sequence ID" value="NC_070764.1"/>
</dbReference>
<proteinExistence type="predicted"/>
<name>A0A514U160_9CAUD</name>
<evidence type="ECO:0000313" key="1">
    <source>
        <dbReference type="EMBL" id="QDK02665.1"/>
    </source>
</evidence>
<reference evidence="1 2" key="1">
    <citation type="submission" date="2019-06" db="EMBL/GenBank/DDBJ databases">
        <authorList>
            <person name="Burns M.A."/>
            <person name="Hill G.C."/>
            <person name="Wesley B.E."/>
            <person name="Womack T.V."/>
            <person name="Krukonis G.P."/>
            <person name="Delesalle V.A."/>
            <person name="Garlena R.A."/>
            <person name="Russell D.A."/>
            <person name="Pope W.H."/>
            <person name="Jacobs-Sera D."/>
            <person name="Hatfull G.F."/>
        </authorList>
    </citation>
    <scope>NUCLEOTIDE SEQUENCE [LARGE SCALE GENOMIC DNA]</scope>
</reference>
<keyword evidence="2" id="KW-1185">Reference proteome</keyword>
<protein>
    <submittedName>
        <fullName evidence="1">Uncharacterized protein</fullName>
    </submittedName>
</protein>
<sequence length="62" mass="6814">MTANTDSCSICTSNTYVDRRVVDYKSTNPACFVRAGTLNRADAQTVRKNSCDLEHKALTSIV</sequence>
<gene>
    <name evidence="1" type="primary">117</name>
    <name evidence="1" type="ORF">SEA_PHENDRIX_117</name>
</gene>